<dbReference type="STRING" id="30611.ENSOGAP00000007294"/>
<name>H0WXU2_OTOGA</name>
<dbReference type="AlphaFoldDB" id="H0WXU2"/>
<dbReference type="GeneTree" id="ENSGT00390000015005"/>
<evidence type="ECO:0000313" key="4">
    <source>
        <dbReference type="Proteomes" id="UP000005225"/>
    </source>
</evidence>
<organism evidence="3 4">
    <name type="scientific">Otolemur garnettii</name>
    <name type="common">Small-eared galago</name>
    <name type="synonym">Garnett's greater bushbaby</name>
    <dbReference type="NCBI Taxonomy" id="30611"/>
    <lineage>
        <taxon>Eukaryota</taxon>
        <taxon>Metazoa</taxon>
        <taxon>Chordata</taxon>
        <taxon>Craniata</taxon>
        <taxon>Vertebrata</taxon>
        <taxon>Euteleostomi</taxon>
        <taxon>Mammalia</taxon>
        <taxon>Eutheria</taxon>
        <taxon>Euarchontoglires</taxon>
        <taxon>Primates</taxon>
        <taxon>Strepsirrhini</taxon>
        <taxon>Lorisiformes</taxon>
        <taxon>Galagidae</taxon>
        <taxon>Otolemur</taxon>
    </lineage>
</organism>
<feature type="region of interest" description="Disordered" evidence="1">
    <location>
        <begin position="1"/>
        <end position="28"/>
    </location>
</feature>
<dbReference type="InParanoid" id="H0WXU2"/>
<dbReference type="PANTHER" id="PTHR37997">
    <property type="entry name" value="TRANSMEMBRANE PROTEIN C1ORF162"/>
    <property type="match status" value="1"/>
</dbReference>
<reference evidence="3" key="3">
    <citation type="submission" date="2025-09" db="UniProtKB">
        <authorList>
            <consortium name="Ensembl"/>
        </authorList>
    </citation>
    <scope>IDENTIFICATION</scope>
</reference>
<dbReference type="Ensembl" id="ENSOGAT00000008154.2">
    <property type="protein sequence ID" value="ENSOGAP00000007294.2"/>
    <property type="gene ID" value="ENSOGAG00000008150.2"/>
</dbReference>
<feature type="transmembrane region" description="Helical" evidence="2">
    <location>
        <begin position="50"/>
        <end position="72"/>
    </location>
</feature>
<keyword evidence="2" id="KW-0472">Membrane</keyword>
<dbReference type="EMBL" id="AAQR03106052">
    <property type="status" value="NOT_ANNOTATED_CDS"/>
    <property type="molecule type" value="Genomic_DNA"/>
</dbReference>
<keyword evidence="2" id="KW-0812">Transmembrane</keyword>
<evidence type="ECO:0000313" key="3">
    <source>
        <dbReference type="Ensembl" id="ENSOGAP00000007294.2"/>
    </source>
</evidence>
<feature type="compositionally biased region" description="Low complexity" evidence="1">
    <location>
        <begin position="19"/>
        <end position="28"/>
    </location>
</feature>
<keyword evidence="4" id="KW-1185">Reference proteome</keyword>
<evidence type="ECO:0000256" key="2">
    <source>
        <dbReference type="SAM" id="Phobius"/>
    </source>
</evidence>
<sequence>MGGGHSTPKTNRGKGRFISTTPTPMTRSTTWTSWAPCLSNVTNQNSKNDLILAFSAGVLLTLLLVALVFLIVKGYRKCKQSPRNGAALPPLALGGELTMSHPSPQALDPRSGLPAKLSSVSEESLNYASMTFKISEEKGNHLTETCSADLDPIVYAQIKAEH</sequence>
<dbReference type="FunCoup" id="H0WXU2">
    <property type="interactions" value="2"/>
</dbReference>
<accession>H0WXU2</accession>
<dbReference type="PANTHER" id="PTHR37997:SF1">
    <property type="entry name" value="TRANSMEMBRANE PROTEIN C1ORF162"/>
    <property type="match status" value="1"/>
</dbReference>
<dbReference type="eggNOG" id="ENOG502TE6S">
    <property type="taxonomic scope" value="Eukaryota"/>
</dbReference>
<dbReference type="Proteomes" id="UP000005225">
    <property type="component" value="Unassembled WGS sequence"/>
</dbReference>
<reference evidence="3" key="2">
    <citation type="submission" date="2025-08" db="UniProtKB">
        <authorList>
            <consortium name="Ensembl"/>
        </authorList>
    </citation>
    <scope>IDENTIFICATION</scope>
</reference>
<evidence type="ECO:0000256" key="1">
    <source>
        <dbReference type="SAM" id="MobiDB-lite"/>
    </source>
</evidence>
<dbReference type="InterPro" id="IPR037763">
    <property type="entry name" value="C1orf162"/>
</dbReference>
<dbReference type="HOGENOM" id="CLU_136856_0_0_1"/>
<reference evidence="4" key="1">
    <citation type="submission" date="2011-03" db="EMBL/GenBank/DDBJ databases">
        <title>Version 3 of the genome sequence of Otolemur garnettii (Bushbaby).</title>
        <authorList>
            <consortium name="The Broad Institute Genome Sequencing Platform"/>
            <person name="Di Palma F."/>
            <person name="Johnson J."/>
            <person name="Lander E.S."/>
            <person name="Lindblad-Toh K."/>
            <person name="Jaffe D.B."/>
            <person name="Gnerre S."/>
            <person name="MacCallum I."/>
            <person name="Przybylski D."/>
            <person name="Ribeiro F.J."/>
            <person name="Burton J.N."/>
            <person name="Walker B.J."/>
            <person name="Sharpe T."/>
            <person name="Hall G."/>
        </authorList>
    </citation>
    <scope>NUCLEOTIDE SEQUENCE [LARGE SCALE GENOMIC DNA]</scope>
</reference>
<proteinExistence type="predicted"/>
<keyword evidence="2" id="KW-1133">Transmembrane helix</keyword>
<protein>
    <submittedName>
        <fullName evidence="3">Chromosome 1 open reading frame 162</fullName>
    </submittedName>
</protein>